<dbReference type="RefSeq" id="XP_015190530.1">
    <property type="nucleotide sequence ID" value="XM_015335044.1"/>
</dbReference>
<keyword evidence="2" id="KW-1185">Reference proteome</keyword>
<evidence type="ECO:0000313" key="3">
    <source>
        <dbReference type="RefSeq" id="XP_015190530.1"/>
    </source>
</evidence>
<feature type="coiled-coil region" evidence="1">
    <location>
        <begin position="13"/>
        <end position="77"/>
    </location>
</feature>
<feature type="coiled-coil region" evidence="1">
    <location>
        <begin position="817"/>
        <end position="844"/>
    </location>
</feature>
<evidence type="ECO:0000313" key="2">
    <source>
        <dbReference type="Proteomes" id="UP000694924"/>
    </source>
</evidence>
<dbReference type="PANTHER" id="PTHR23159:SF31">
    <property type="entry name" value="CENTROSOME-ASSOCIATED PROTEIN CEP250 ISOFORM X1"/>
    <property type="match status" value="1"/>
</dbReference>
<dbReference type="PANTHER" id="PTHR23159">
    <property type="entry name" value="CENTROSOMAL PROTEIN 2"/>
    <property type="match status" value="1"/>
</dbReference>
<feature type="coiled-coil region" evidence="1">
    <location>
        <begin position="411"/>
        <end position="637"/>
    </location>
</feature>
<feature type="coiled-coil region" evidence="1">
    <location>
        <begin position="680"/>
        <end position="770"/>
    </location>
</feature>
<accession>A0ABM1JDJ2</accession>
<organism evidence="2 3">
    <name type="scientific">Polistes dominula</name>
    <name type="common">European paper wasp</name>
    <name type="synonym">Vespa dominula</name>
    <dbReference type="NCBI Taxonomy" id="743375"/>
    <lineage>
        <taxon>Eukaryota</taxon>
        <taxon>Metazoa</taxon>
        <taxon>Ecdysozoa</taxon>
        <taxon>Arthropoda</taxon>
        <taxon>Hexapoda</taxon>
        <taxon>Insecta</taxon>
        <taxon>Pterygota</taxon>
        <taxon>Neoptera</taxon>
        <taxon>Endopterygota</taxon>
        <taxon>Hymenoptera</taxon>
        <taxon>Apocrita</taxon>
        <taxon>Aculeata</taxon>
        <taxon>Vespoidea</taxon>
        <taxon>Vespidae</taxon>
        <taxon>Polistinae</taxon>
        <taxon>Polistini</taxon>
        <taxon>Polistes</taxon>
    </lineage>
</organism>
<dbReference type="Gene3D" id="6.10.250.3110">
    <property type="match status" value="1"/>
</dbReference>
<evidence type="ECO:0000256" key="1">
    <source>
        <dbReference type="SAM" id="Coils"/>
    </source>
</evidence>
<feature type="coiled-coil region" evidence="1">
    <location>
        <begin position="936"/>
        <end position="1001"/>
    </location>
</feature>
<gene>
    <name evidence="3" type="primary">LOC107074028</name>
</gene>
<reference evidence="3" key="1">
    <citation type="submission" date="2025-08" db="UniProtKB">
        <authorList>
            <consortium name="RefSeq"/>
        </authorList>
    </citation>
    <scope>IDENTIFICATION</scope>
    <source>
        <tissue evidence="3">Whole body</tissue>
    </source>
</reference>
<proteinExistence type="predicted"/>
<name>A0ABM1JDJ2_POLDO</name>
<sequence>MSKQLRRATTKNDDSFEMKINNLRNVLAEAEDDIMRGTANKLRDNIVKMREKFACEKKRFNNEIQRLKRRVKEAEEKRWYSNGQIQTIGQLKSKLKEFVNGDRTMEIIIKHIVERMATTVPNLSEELVNANEDLYKSNCENAQLRYEIDKIKAMLRIQTGDPENYRKRIIEFKTILRGLKKNVCFMKKNLDDSSYNDTFDFENYVKAIKKIDMTINELRNKLRNDRRALITTGNPNRFRYLTKIVEVRLILKQLHEELENSLTLAEKYKDDENEKTKKGYVERVEILEKIIEQTNIELSSLKIEPVANCKLSGTSCLEYLKKVTALNETLKRYKEKINELDKNLNEDNSRTSRSMTLEELRKLINELYYQSRDLESVVYSGNQTKLFGRIEELEELLVKSKVELSNKMRGMSVLEKKLECSKKELDETREKNMKLSKEIDEFEKDSRNRSEEIRRMKAELNSLTTQLQTLRNDKKNLYTETEKMNKLLMERNEELSKIRTTKLKLEKSLETTSKQLNEESKKSMRTLTERERQLQSELNEATLESKVDCYDKENNKLKAEILELEAVGKTVKTTMDELNKKNNSLLEQVAKFQIIQSSLEEEANNWKKRSNEFASVLERINEKLRDLRTKNLTLSDDLSGLTMKNNETEALLRVISTEKNHLMTRTKELNEENFSLKDCLNKTRTEREYLSVELNKLKIEFDETKSNNSELKRTIEELQGNYNKVKNEYRILDNRARNLLVSNEALRSENDELKARSNEFLKRLQNLEFNDENDIRLYENEETENRKAMECEKSSDKIKIKGKLKNKNDTKKLKLANESLKFQLTNLKTENMEIKLELARIKDHLGKDKRSDQLEITEFRNVYMKSQKNETWSPRIEQNCRQIVLSNETNNETLNSDLELREKFDTLTNILSKMRIVNGALKTEIDILRDSMHAAITDKEKTVSELRRAFDELKALKVELIKLRNEKQTLGIRLDEAKQEVDNLKIEKIALKDELTLLRKTNFDLRTKIGDLQNSYVKLKTLDSKLESKLVGTLKNVSKYTVSVDNSHEFENLLNGILKDYTSMKESLGIVNFKFDDCKFAQGEIQRKNMD</sequence>
<protein>
    <submittedName>
        <fullName evidence="3">Leucine-rich repeat-containing protein DDB_G0290503</fullName>
    </submittedName>
</protein>
<keyword evidence="1" id="KW-0175">Coiled coil</keyword>
<dbReference type="Proteomes" id="UP000694924">
    <property type="component" value="Unplaced"/>
</dbReference>
<dbReference type="GeneID" id="107074028"/>
<feature type="coiled-coil region" evidence="1">
    <location>
        <begin position="208"/>
        <end position="350"/>
    </location>
</feature>
<dbReference type="SUPFAM" id="SSF90257">
    <property type="entry name" value="Myosin rod fragments"/>
    <property type="match status" value="1"/>
</dbReference>